<reference evidence="9 10" key="1">
    <citation type="submission" date="2018-06" db="EMBL/GenBank/DDBJ databases">
        <title>Genomic Encyclopedia of Type Strains, Phase IV (KMG-IV): sequencing the most valuable type-strain genomes for metagenomic binning, comparative biology and taxonomic classification.</title>
        <authorList>
            <person name="Goeker M."/>
        </authorList>
    </citation>
    <scope>NUCLEOTIDE SEQUENCE [LARGE SCALE GENOMIC DNA]</scope>
    <source>
        <strain evidence="9 10">DSM 22112</strain>
    </source>
</reference>
<evidence type="ECO:0000256" key="8">
    <source>
        <dbReference type="SAM" id="Phobius"/>
    </source>
</evidence>
<feature type="transmembrane region" description="Helical" evidence="8">
    <location>
        <begin position="271"/>
        <end position="293"/>
    </location>
</feature>
<dbReference type="Pfam" id="PF03845">
    <property type="entry name" value="Spore_permease"/>
    <property type="match status" value="1"/>
</dbReference>
<evidence type="ECO:0000256" key="1">
    <source>
        <dbReference type="ARBA" id="ARBA00004141"/>
    </source>
</evidence>
<organism evidence="9 10">
    <name type="scientific">Alkalibaculum bacchi</name>
    <dbReference type="NCBI Taxonomy" id="645887"/>
    <lineage>
        <taxon>Bacteria</taxon>
        <taxon>Bacillati</taxon>
        <taxon>Bacillota</taxon>
        <taxon>Clostridia</taxon>
        <taxon>Eubacteriales</taxon>
        <taxon>Eubacteriaceae</taxon>
        <taxon>Alkalibaculum</taxon>
    </lineage>
</organism>
<feature type="transmembrane region" description="Helical" evidence="8">
    <location>
        <begin position="305"/>
        <end position="325"/>
    </location>
</feature>
<feature type="transmembrane region" description="Helical" evidence="8">
    <location>
        <begin position="189"/>
        <end position="210"/>
    </location>
</feature>
<keyword evidence="6 8" id="KW-1133">Transmembrane helix</keyword>
<feature type="transmembrane region" description="Helical" evidence="8">
    <location>
        <begin position="222"/>
        <end position="246"/>
    </location>
</feature>
<proteinExistence type="inferred from homology"/>
<comment type="caution">
    <text evidence="9">The sequence shown here is derived from an EMBL/GenBank/DDBJ whole genome shotgun (WGS) entry which is preliminary data.</text>
</comment>
<protein>
    <submittedName>
        <fullName evidence="9">Spore germination protein</fullName>
    </submittedName>
</protein>
<dbReference type="PANTHER" id="PTHR34975">
    <property type="entry name" value="SPORE GERMINATION PROTEIN A2"/>
    <property type="match status" value="1"/>
</dbReference>
<evidence type="ECO:0000256" key="7">
    <source>
        <dbReference type="ARBA" id="ARBA00023136"/>
    </source>
</evidence>
<feature type="transmembrane region" description="Helical" evidence="8">
    <location>
        <begin position="12"/>
        <end position="30"/>
    </location>
</feature>
<dbReference type="EMBL" id="QNRX01000006">
    <property type="protein sequence ID" value="RBP65893.1"/>
    <property type="molecule type" value="Genomic_DNA"/>
</dbReference>
<evidence type="ECO:0000256" key="5">
    <source>
        <dbReference type="ARBA" id="ARBA00022692"/>
    </source>
</evidence>
<name>A0A366IAJ7_9FIRM</name>
<feature type="transmembrane region" description="Helical" evidence="8">
    <location>
        <begin position="113"/>
        <end position="135"/>
    </location>
</feature>
<comment type="subcellular location">
    <subcellularLocation>
        <location evidence="1">Membrane</location>
        <topology evidence="1">Multi-pass membrane protein</topology>
    </subcellularLocation>
</comment>
<keyword evidence="7 8" id="KW-0472">Membrane</keyword>
<feature type="transmembrane region" description="Helical" evidence="8">
    <location>
        <begin position="337"/>
        <end position="357"/>
    </location>
</feature>
<dbReference type="RefSeq" id="WP_113920231.1">
    <property type="nucleotide sequence ID" value="NZ_QNRX01000006.1"/>
</dbReference>
<dbReference type="AlphaFoldDB" id="A0A366IAJ7"/>
<evidence type="ECO:0000256" key="6">
    <source>
        <dbReference type="ARBA" id="ARBA00022989"/>
    </source>
</evidence>
<evidence type="ECO:0000256" key="3">
    <source>
        <dbReference type="ARBA" id="ARBA00022448"/>
    </source>
</evidence>
<accession>A0A366IAJ7</accession>
<dbReference type="GO" id="GO:0009847">
    <property type="term" value="P:spore germination"/>
    <property type="evidence" value="ECO:0007669"/>
    <property type="project" value="InterPro"/>
</dbReference>
<evidence type="ECO:0000313" key="10">
    <source>
        <dbReference type="Proteomes" id="UP000253490"/>
    </source>
</evidence>
<gene>
    <name evidence="9" type="ORF">DES36_1062</name>
</gene>
<sequence length="377" mass="41971">MEIKKGKIGVNTALIGFIVIVFSPTVRTFGSFTSNAAKQAGWLSPIVAGVIYIYFILKLNTLLVQHPGLSLLEIYEKIIGKILAKIIAFVYLTWLTISIGLNLRSYSHRISAVLYPNVVEELFIVILLFVIALFLVKPGLIIASRVYIVLAGITIVGSALLTTLMLPMVNVENLLPITYLDVIPMIKGSAIALSCWSYITPIFIYSDDIIGLRYFKKRGLTAIAYIAVTTTIILATLYGIAGSTILSRSSFPYLLVVEQIQLLNSLQGFDAILAFLWIFSDVALISFLILICLKLIKYIFNIKDASIYTYVFTVLCYYSAIGLAENSYELGNFSNNIATYVFIVLFVFIPILISWIYKIRTRAVKALMKSNNAKKQA</sequence>
<feature type="transmembrane region" description="Helical" evidence="8">
    <location>
        <begin position="147"/>
        <end position="169"/>
    </location>
</feature>
<comment type="similarity">
    <text evidence="2">Belongs to the amino acid-polyamine-organocation (APC) superfamily. Spore germination protein (SGP) (TC 2.A.3.9) family.</text>
</comment>
<keyword evidence="5 8" id="KW-0812">Transmembrane</keyword>
<keyword evidence="3" id="KW-0813">Transport</keyword>
<keyword evidence="10" id="KW-1185">Reference proteome</keyword>
<evidence type="ECO:0000256" key="2">
    <source>
        <dbReference type="ARBA" id="ARBA00007998"/>
    </source>
</evidence>
<evidence type="ECO:0000313" key="9">
    <source>
        <dbReference type="EMBL" id="RBP65893.1"/>
    </source>
</evidence>
<dbReference type="InterPro" id="IPR004761">
    <property type="entry name" value="Spore_GerAB"/>
</dbReference>
<keyword evidence="4" id="KW-0309">Germination</keyword>
<dbReference type="OrthoDB" id="1675410at2"/>
<dbReference type="Proteomes" id="UP000253490">
    <property type="component" value="Unassembled WGS sequence"/>
</dbReference>
<feature type="transmembrane region" description="Helical" evidence="8">
    <location>
        <begin position="42"/>
        <end position="61"/>
    </location>
</feature>
<dbReference type="PANTHER" id="PTHR34975:SF2">
    <property type="entry name" value="SPORE GERMINATION PROTEIN A2"/>
    <property type="match status" value="1"/>
</dbReference>
<dbReference type="GO" id="GO:0016020">
    <property type="term" value="C:membrane"/>
    <property type="evidence" value="ECO:0007669"/>
    <property type="project" value="UniProtKB-SubCell"/>
</dbReference>
<evidence type="ECO:0000256" key="4">
    <source>
        <dbReference type="ARBA" id="ARBA00022544"/>
    </source>
</evidence>
<feature type="transmembrane region" description="Helical" evidence="8">
    <location>
        <begin position="82"/>
        <end position="101"/>
    </location>
</feature>